<name>S8EPW7_FOMSC</name>
<dbReference type="InParanoid" id="S8EPW7"/>
<dbReference type="SMART" id="SM00533">
    <property type="entry name" value="MUTSd"/>
    <property type="match status" value="1"/>
</dbReference>
<dbReference type="PIRSF" id="PIRSF005813">
    <property type="entry name" value="MSH2"/>
    <property type="match status" value="1"/>
</dbReference>
<evidence type="ECO:0000256" key="4">
    <source>
        <dbReference type="ARBA" id="ARBA00023125"/>
    </source>
</evidence>
<dbReference type="SUPFAM" id="SSF48334">
    <property type="entry name" value="DNA repair protein MutS, domain III"/>
    <property type="match status" value="1"/>
</dbReference>
<organism evidence="7 8">
    <name type="scientific">Fomitopsis schrenkii</name>
    <name type="common">Brown rot fungus</name>
    <dbReference type="NCBI Taxonomy" id="2126942"/>
    <lineage>
        <taxon>Eukaryota</taxon>
        <taxon>Fungi</taxon>
        <taxon>Dikarya</taxon>
        <taxon>Basidiomycota</taxon>
        <taxon>Agaricomycotina</taxon>
        <taxon>Agaricomycetes</taxon>
        <taxon>Polyporales</taxon>
        <taxon>Fomitopsis</taxon>
    </lineage>
</organism>
<comment type="similarity">
    <text evidence="1">Belongs to the DNA mismatch repair MutS family.</text>
</comment>
<keyword evidence="8" id="KW-1185">Reference proteome</keyword>
<dbReference type="Pfam" id="PF05192">
    <property type="entry name" value="MutS_III"/>
    <property type="match status" value="1"/>
</dbReference>
<dbReference type="EMBL" id="KE504124">
    <property type="protein sequence ID" value="EPT05084.1"/>
    <property type="molecule type" value="Genomic_DNA"/>
</dbReference>
<dbReference type="InterPro" id="IPR036187">
    <property type="entry name" value="DNA_mismatch_repair_MutS_sf"/>
</dbReference>
<reference evidence="7 8" key="1">
    <citation type="journal article" date="2012" name="Science">
        <title>The Paleozoic origin of enzymatic lignin decomposition reconstructed from 31 fungal genomes.</title>
        <authorList>
            <person name="Floudas D."/>
            <person name="Binder M."/>
            <person name="Riley R."/>
            <person name="Barry K."/>
            <person name="Blanchette R.A."/>
            <person name="Henrissat B."/>
            <person name="Martinez A.T."/>
            <person name="Otillar R."/>
            <person name="Spatafora J.W."/>
            <person name="Yadav J.S."/>
            <person name="Aerts A."/>
            <person name="Benoit I."/>
            <person name="Boyd A."/>
            <person name="Carlson A."/>
            <person name="Copeland A."/>
            <person name="Coutinho P.M."/>
            <person name="de Vries R.P."/>
            <person name="Ferreira P."/>
            <person name="Findley K."/>
            <person name="Foster B."/>
            <person name="Gaskell J."/>
            <person name="Glotzer D."/>
            <person name="Gorecki P."/>
            <person name="Heitman J."/>
            <person name="Hesse C."/>
            <person name="Hori C."/>
            <person name="Igarashi K."/>
            <person name="Jurgens J.A."/>
            <person name="Kallen N."/>
            <person name="Kersten P."/>
            <person name="Kohler A."/>
            <person name="Kuees U."/>
            <person name="Kumar T.K.A."/>
            <person name="Kuo A."/>
            <person name="LaButti K."/>
            <person name="Larrondo L.F."/>
            <person name="Lindquist E."/>
            <person name="Ling A."/>
            <person name="Lombard V."/>
            <person name="Lucas S."/>
            <person name="Lundell T."/>
            <person name="Martin R."/>
            <person name="McLaughlin D.J."/>
            <person name="Morgenstern I."/>
            <person name="Morin E."/>
            <person name="Murat C."/>
            <person name="Nagy L.G."/>
            <person name="Nolan M."/>
            <person name="Ohm R.A."/>
            <person name="Patyshakuliyeva A."/>
            <person name="Rokas A."/>
            <person name="Ruiz-Duenas F.J."/>
            <person name="Sabat G."/>
            <person name="Salamov A."/>
            <person name="Samejima M."/>
            <person name="Schmutz J."/>
            <person name="Slot J.C."/>
            <person name="St John F."/>
            <person name="Stenlid J."/>
            <person name="Sun H."/>
            <person name="Sun S."/>
            <person name="Syed K."/>
            <person name="Tsang A."/>
            <person name="Wiebenga A."/>
            <person name="Young D."/>
            <person name="Pisabarro A."/>
            <person name="Eastwood D.C."/>
            <person name="Martin F."/>
            <person name="Cullen D."/>
            <person name="Grigoriev I.V."/>
            <person name="Hibbett D.S."/>
        </authorList>
    </citation>
    <scope>NUCLEOTIDE SEQUENCE</scope>
    <source>
        <strain evidence="8">FP-58527</strain>
    </source>
</reference>
<dbReference type="SMART" id="SM00534">
    <property type="entry name" value="MUTSac"/>
    <property type="match status" value="1"/>
</dbReference>
<evidence type="ECO:0000259" key="6">
    <source>
        <dbReference type="SMART" id="SM00534"/>
    </source>
</evidence>
<dbReference type="InterPro" id="IPR027417">
    <property type="entry name" value="P-loop_NTPase"/>
</dbReference>
<accession>S8EPW7</accession>
<evidence type="ECO:0000256" key="2">
    <source>
        <dbReference type="ARBA" id="ARBA00022741"/>
    </source>
</evidence>
<dbReference type="SUPFAM" id="SSF52540">
    <property type="entry name" value="P-loop containing nucleoside triphosphate hydrolases"/>
    <property type="match status" value="1"/>
</dbReference>
<dbReference type="InterPro" id="IPR045076">
    <property type="entry name" value="MutS"/>
</dbReference>
<dbReference type="GO" id="GO:0140664">
    <property type="term" value="F:ATP-dependent DNA damage sensor activity"/>
    <property type="evidence" value="ECO:0007669"/>
    <property type="project" value="InterPro"/>
</dbReference>
<dbReference type="InterPro" id="IPR007696">
    <property type="entry name" value="DNA_mismatch_repair_MutS_core"/>
</dbReference>
<dbReference type="eggNOG" id="KOG0221">
    <property type="taxonomic scope" value="Eukaryota"/>
</dbReference>
<dbReference type="GO" id="GO:0030983">
    <property type="term" value="F:mismatched DNA binding"/>
    <property type="evidence" value="ECO:0007669"/>
    <property type="project" value="InterPro"/>
</dbReference>
<evidence type="ECO:0000256" key="3">
    <source>
        <dbReference type="ARBA" id="ARBA00022840"/>
    </source>
</evidence>
<dbReference type="GO" id="GO:0051026">
    <property type="term" value="P:chiasma assembly"/>
    <property type="evidence" value="ECO:0007669"/>
    <property type="project" value="TreeGrafter"/>
</dbReference>
<dbReference type="AlphaFoldDB" id="S8EPW7"/>
<dbReference type="InterPro" id="IPR000432">
    <property type="entry name" value="DNA_mismatch_repair_MutS_C"/>
</dbReference>
<dbReference type="STRING" id="743788.S8EPW7"/>
<dbReference type="InterPro" id="IPR011184">
    <property type="entry name" value="DNA_mismatch_repair_Msh2"/>
</dbReference>
<dbReference type="GO" id="GO:0006298">
    <property type="term" value="P:mismatch repair"/>
    <property type="evidence" value="ECO:0007669"/>
    <property type="project" value="InterPro"/>
</dbReference>
<protein>
    <recommendedName>
        <fullName evidence="9">DNA mismatch repair proteins mutS family domain-containing protein</fullName>
    </recommendedName>
</protein>
<dbReference type="Gene3D" id="3.40.50.300">
    <property type="entry name" value="P-loop containing nucleotide triphosphate hydrolases"/>
    <property type="match status" value="1"/>
</dbReference>
<evidence type="ECO:0000313" key="7">
    <source>
        <dbReference type="EMBL" id="EPT05084.1"/>
    </source>
</evidence>
<keyword evidence="3" id="KW-0067">ATP-binding</keyword>
<dbReference type="PANTHER" id="PTHR11361">
    <property type="entry name" value="DNA MISMATCH REPAIR PROTEIN MUTS FAMILY MEMBER"/>
    <property type="match status" value="1"/>
</dbReference>
<feature type="domain" description="DNA mismatch repair protein MutS core" evidence="5">
    <location>
        <begin position="231"/>
        <end position="549"/>
    </location>
</feature>
<dbReference type="PANTHER" id="PTHR11361:SF20">
    <property type="entry name" value="MUTS PROTEIN HOMOLOG 5"/>
    <property type="match status" value="1"/>
</dbReference>
<dbReference type="GO" id="GO:0005634">
    <property type="term" value="C:nucleus"/>
    <property type="evidence" value="ECO:0007669"/>
    <property type="project" value="TreeGrafter"/>
</dbReference>
<proteinExistence type="inferred from homology"/>
<sequence>MRRLNQQIDSGRIGCAYYDPVKCTVYTFEDTPENQHFDLTKNVLEQCGPDVIITSSKADDNFMDVLRDHVDASGGTFQVRPHKDFSAVKGRDRILSLRLLSELPADVTRDTRSPGSEGTSEPRNAYEFMRRRQEVGGDPTMQRWNASIRLANHASLEATPLCLGCIGALLDHLARIRAVGDLDDEGINGLEVRAIEPLALSQSMQINADALFSLQVFEDESHASIHSDKTKEGLSLFGILNHTKTTLGRALMREWLLRPSLSLSVISDRHDAVACFMQPDNQATAGSMHSHLNGIKNIPRILGLLRAGKARVSDWQCLVKFAFHSLLLRDAMNELCHTKHIMIVKKLVHALEVASFREVGSIVNATIDWEESSLAGRVCVRPHVDEELDNLKHIYNGIDGVLSKVAEQLSETIPPDYATSLNVVYFPQLGFLICVPMLEEWNTDAGVQVLEGWSSHVYFKSQEMHDMDAHIGDLHPSIVDREIEIVQTLSDRILRHEEAMQYACDVCAELDCLLSFAEASTAGNFVKPHMVEENIIDIKQGRHPLQELVVDTFVPNDAFVVGDYGAGVAPEDEGEDDTLGCDTRDRNSIIVCTGANACGKASSVRFCIRHTIYTGVLQSVFIKQVALIQYMAQVSRHILWLLLLSGPQYYVDWVVISSCMSMMRLLMSPSFVPAASATLGVVDKIFTRVQTRESVSKVQSAFMIDLNQVSLALRNATERSLILLDEFGKGTVSAGSYHLVVIKHLSARGSACPKVLAATHFHDVFTDDLLDPASMSITFLHMQILLTSSSGHLIAEGPAADADSMLDDGDTEGERRVAPGERITYLYRVAKGLSLNSHAAMCAEIFGIPRRVARRAQYVRSVVECQLFATHELGQLRDEEMTDDERRDLEDAEEVCRRFLAWNLVRDGDDPEPRRDVKQTLAQVLGRAMMD</sequence>
<keyword evidence="2" id="KW-0547">Nucleotide-binding</keyword>
<dbReference type="HOGENOM" id="CLU_002472_8_0_1"/>
<dbReference type="GO" id="GO:0005524">
    <property type="term" value="F:ATP binding"/>
    <property type="evidence" value="ECO:0007669"/>
    <property type="project" value="UniProtKB-KW"/>
</dbReference>
<dbReference type="Pfam" id="PF00488">
    <property type="entry name" value="MutS_V"/>
    <property type="match status" value="1"/>
</dbReference>
<gene>
    <name evidence="7" type="ORF">FOMPIDRAFT_125209</name>
</gene>
<keyword evidence="4" id="KW-0238">DNA-binding</keyword>
<dbReference type="Gene3D" id="1.10.1420.10">
    <property type="match status" value="1"/>
</dbReference>
<evidence type="ECO:0000313" key="8">
    <source>
        <dbReference type="Proteomes" id="UP000015241"/>
    </source>
</evidence>
<feature type="domain" description="DNA mismatch repair proteins mutS family" evidence="6">
    <location>
        <begin position="587"/>
        <end position="861"/>
    </location>
</feature>
<evidence type="ECO:0000256" key="1">
    <source>
        <dbReference type="ARBA" id="ARBA00006271"/>
    </source>
</evidence>
<dbReference type="Proteomes" id="UP000015241">
    <property type="component" value="Unassembled WGS sequence"/>
</dbReference>
<dbReference type="OrthoDB" id="29596at2759"/>
<evidence type="ECO:0000259" key="5">
    <source>
        <dbReference type="SMART" id="SM00533"/>
    </source>
</evidence>
<evidence type="ECO:0008006" key="9">
    <source>
        <dbReference type="Google" id="ProtNLM"/>
    </source>
</evidence>